<keyword evidence="3" id="KW-0884">PQQ biosynthesis</keyword>
<dbReference type="InterPro" id="IPR022479">
    <property type="entry name" value="PqqD_bac"/>
</dbReference>
<proteinExistence type="predicted"/>
<keyword evidence="5" id="KW-1185">Reference proteome</keyword>
<dbReference type="InterPro" id="IPR008792">
    <property type="entry name" value="PQQD"/>
</dbReference>
<organism evidence="4 5">
    <name type="scientific">Ralstonia condita</name>
    <dbReference type="NCBI Taxonomy" id="3058600"/>
    <lineage>
        <taxon>Bacteria</taxon>
        <taxon>Pseudomonadati</taxon>
        <taxon>Pseudomonadota</taxon>
        <taxon>Betaproteobacteria</taxon>
        <taxon>Burkholderiales</taxon>
        <taxon>Burkholderiaceae</taxon>
        <taxon>Ralstonia</taxon>
    </lineage>
</organism>
<evidence type="ECO:0000313" key="4">
    <source>
        <dbReference type="EMBL" id="CAJ0776019.1"/>
    </source>
</evidence>
<name>A0ABM9IY02_9RALS</name>
<dbReference type="Gene3D" id="1.10.10.1150">
    <property type="entry name" value="Coenzyme PQQ synthesis protein D (PqqD)"/>
    <property type="match status" value="1"/>
</dbReference>
<comment type="pathway">
    <text evidence="1">Cofactor biosynthesis; pyrroloquinoline quinone biosynthesis.</text>
</comment>
<comment type="subunit">
    <text evidence="2">Monomer. Interacts with PqqE.</text>
</comment>
<sequence>MPFNKLTPMTASLSDPARPTLHRTFRLQWEDMQHSWVLLYPEGMVTLNDSAAAILQRCDGAHTLDMLIDDLQSAFGVQGIAPEVHAFVHHALERGWLV</sequence>
<dbReference type="Proteomes" id="UP001189616">
    <property type="component" value="Unassembled WGS sequence"/>
</dbReference>
<evidence type="ECO:0000256" key="2">
    <source>
        <dbReference type="ARBA" id="ARBA00011741"/>
    </source>
</evidence>
<dbReference type="NCBIfam" id="TIGR03859">
    <property type="entry name" value="PQQ_PqqD"/>
    <property type="match status" value="1"/>
</dbReference>
<gene>
    <name evidence="4" type="primary">pqqD</name>
    <name evidence="4" type="ORF">LMG7141_00441</name>
</gene>
<dbReference type="EMBL" id="CATYWO010000001">
    <property type="protein sequence ID" value="CAJ0776019.1"/>
    <property type="molecule type" value="Genomic_DNA"/>
</dbReference>
<evidence type="ECO:0000256" key="3">
    <source>
        <dbReference type="ARBA" id="ARBA00022905"/>
    </source>
</evidence>
<dbReference type="Pfam" id="PF05402">
    <property type="entry name" value="PqqD"/>
    <property type="match status" value="1"/>
</dbReference>
<evidence type="ECO:0000256" key="1">
    <source>
        <dbReference type="ARBA" id="ARBA00004886"/>
    </source>
</evidence>
<reference evidence="4 5" key="1">
    <citation type="submission" date="2023-07" db="EMBL/GenBank/DDBJ databases">
        <authorList>
            <person name="Peeters C."/>
        </authorList>
    </citation>
    <scope>NUCLEOTIDE SEQUENCE [LARGE SCALE GENOMIC DNA]</scope>
    <source>
        <strain evidence="4 5">LMG 7141</strain>
    </source>
</reference>
<comment type="caution">
    <text evidence="4">The sequence shown here is derived from an EMBL/GenBank/DDBJ whole genome shotgun (WGS) entry which is preliminary data.</text>
</comment>
<evidence type="ECO:0000313" key="5">
    <source>
        <dbReference type="Proteomes" id="UP001189616"/>
    </source>
</evidence>
<accession>A0ABM9IY02</accession>
<dbReference type="InterPro" id="IPR041881">
    <property type="entry name" value="PqqD_sf"/>
</dbReference>
<protein>
    <submittedName>
        <fullName evidence="4">PqqA binding protein</fullName>
    </submittedName>
</protein>